<accession>A0AAE1T9H6</accession>
<dbReference type="SUPFAM" id="SSF56219">
    <property type="entry name" value="DNase I-like"/>
    <property type="match status" value="1"/>
</dbReference>
<comment type="caution">
    <text evidence="2">The sequence shown here is derived from an EMBL/GenBank/DDBJ whole genome shotgun (WGS) entry which is preliminary data.</text>
</comment>
<sequence length="230" mass="26696">MGTGMKQARDKGQKVTESVGHPLHAKTLKEAKQKRNTKKITIQKRETKVNRNPRRALWEELKRLSLNKVPWIVGGDFNIMLHTHENRGGTISTLGSIEDFNDMVLDRGLTDAGFEKEPFAWSNKRGALIQGYSMYRLQQKLYRLKDHLKQWNRDIFGNVFSLVDQVKAAANKAEKQFDRLPSEANLINLNKQNTALVHALNLEYEFRRQKSNYKWLEAGERNTKFFHSSI</sequence>
<dbReference type="Gene3D" id="3.60.10.10">
    <property type="entry name" value="Endonuclease/exonuclease/phosphatase"/>
    <property type="match status" value="1"/>
</dbReference>
<dbReference type="AlphaFoldDB" id="A0AAE1T9H6"/>
<proteinExistence type="predicted"/>
<organism evidence="2 3">
    <name type="scientific">Sesamum angolense</name>
    <dbReference type="NCBI Taxonomy" id="2727404"/>
    <lineage>
        <taxon>Eukaryota</taxon>
        <taxon>Viridiplantae</taxon>
        <taxon>Streptophyta</taxon>
        <taxon>Embryophyta</taxon>
        <taxon>Tracheophyta</taxon>
        <taxon>Spermatophyta</taxon>
        <taxon>Magnoliopsida</taxon>
        <taxon>eudicotyledons</taxon>
        <taxon>Gunneridae</taxon>
        <taxon>Pentapetalae</taxon>
        <taxon>asterids</taxon>
        <taxon>lamiids</taxon>
        <taxon>Lamiales</taxon>
        <taxon>Pedaliaceae</taxon>
        <taxon>Sesamum</taxon>
    </lineage>
</organism>
<evidence type="ECO:0000313" key="2">
    <source>
        <dbReference type="EMBL" id="KAK4384003.1"/>
    </source>
</evidence>
<evidence type="ECO:0000313" key="3">
    <source>
        <dbReference type="Proteomes" id="UP001289374"/>
    </source>
</evidence>
<dbReference type="InterPro" id="IPR036691">
    <property type="entry name" value="Endo/exonu/phosph_ase_sf"/>
</dbReference>
<dbReference type="EMBL" id="JACGWL010000392">
    <property type="protein sequence ID" value="KAK4384003.1"/>
    <property type="molecule type" value="Genomic_DNA"/>
</dbReference>
<reference evidence="2" key="1">
    <citation type="submission" date="2020-06" db="EMBL/GenBank/DDBJ databases">
        <authorList>
            <person name="Li T."/>
            <person name="Hu X."/>
            <person name="Zhang T."/>
            <person name="Song X."/>
            <person name="Zhang H."/>
            <person name="Dai N."/>
            <person name="Sheng W."/>
            <person name="Hou X."/>
            <person name="Wei L."/>
        </authorList>
    </citation>
    <scope>NUCLEOTIDE SEQUENCE</scope>
    <source>
        <strain evidence="2">K16</strain>
        <tissue evidence="2">Leaf</tissue>
    </source>
</reference>
<name>A0AAE1T9H6_9LAMI</name>
<protein>
    <recommendedName>
        <fullName evidence="4">Endonuclease/exonuclease/phosphatase domain-containing protein</fullName>
    </recommendedName>
</protein>
<evidence type="ECO:0000256" key="1">
    <source>
        <dbReference type="SAM" id="MobiDB-lite"/>
    </source>
</evidence>
<reference evidence="2" key="2">
    <citation type="journal article" date="2024" name="Plant">
        <title>Genomic evolution and insights into agronomic trait innovations of Sesamum species.</title>
        <authorList>
            <person name="Miao H."/>
            <person name="Wang L."/>
            <person name="Qu L."/>
            <person name="Liu H."/>
            <person name="Sun Y."/>
            <person name="Le M."/>
            <person name="Wang Q."/>
            <person name="Wei S."/>
            <person name="Zheng Y."/>
            <person name="Lin W."/>
            <person name="Duan Y."/>
            <person name="Cao H."/>
            <person name="Xiong S."/>
            <person name="Wang X."/>
            <person name="Wei L."/>
            <person name="Li C."/>
            <person name="Ma Q."/>
            <person name="Ju M."/>
            <person name="Zhao R."/>
            <person name="Li G."/>
            <person name="Mu C."/>
            <person name="Tian Q."/>
            <person name="Mei H."/>
            <person name="Zhang T."/>
            <person name="Gao T."/>
            <person name="Zhang H."/>
        </authorList>
    </citation>
    <scope>NUCLEOTIDE SEQUENCE</scope>
    <source>
        <strain evidence="2">K16</strain>
    </source>
</reference>
<feature type="region of interest" description="Disordered" evidence="1">
    <location>
        <begin position="1"/>
        <end position="36"/>
    </location>
</feature>
<evidence type="ECO:0008006" key="4">
    <source>
        <dbReference type="Google" id="ProtNLM"/>
    </source>
</evidence>
<gene>
    <name evidence="2" type="ORF">Sango_2738600</name>
</gene>
<keyword evidence="3" id="KW-1185">Reference proteome</keyword>
<dbReference type="Proteomes" id="UP001289374">
    <property type="component" value="Unassembled WGS sequence"/>
</dbReference>